<evidence type="ECO:0000259" key="6">
    <source>
        <dbReference type="PROSITE" id="PS50968"/>
    </source>
</evidence>
<dbReference type="GO" id="GO:0005739">
    <property type="term" value="C:mitochondrion"/>
    <property type="evidence" value="ECO:0007669"/>
    <property type="project" value="TreeGrafter"/>
</dbReference>
<keyword evidence="3" id="KW-0809">Transit peptide</keyword>
<feature type="domain" description="Lipoyl-binding" evidence="6">
    <location>
        <begin position="90"/>
        <end position="166"/>
    </location>
</feature>
<dbReference type="GO" id="GO:0006086">
    <property type="term" value="P:pyruvate decarboxylation to acetyl-CoA"/>
    <property type="evidence" value="ECO:0007669"/>
    <property type="project" value="InterPro"/>
</dbReference>
<dbReference type="AlphaFoldDB" id="A0A0D2VQR0"/>
<sequence>MALSMAVSRLRNPVLSRALPSLLRARFLSSFASPTPLSRSSNVERPFKDWDGSCLRSNALSTIIGVYGNSSKFKLQIGVRHFSSSDLPEHTVLGMPALSPTMSQGNIAKWKKKEGDKIEPGDILCEIETDKATLEFECLEEGFLAKILVPEGSKDVPVGQPIAVMVEDEENITKIPSTLGAGSDVEEKTAHQDVRNSEKEEEPSSTNIKASDLPPHIVIGMPALSPTMNQGNIFKWTKKEGEKVKVGDIICEIETDKATLEFESLEEGYLAKILAPEGSKDVAVGQPIAITVEDPDDIEAVKTSASGDSAVKKQEPTQNESKSEVREQKSGFTKISPSAKLLISEYGLDASSLKASGPHGTLLKGDVLAAIKSGKGSPKISPSEKSKPSPQTSSQKSPSVRPESKAPQQSDSFEDLPNTQIRKVIARRLLESKQTTPHLYLSSDVVLDPLLSFRKELKEKHDNKVSVNDIVIKAVAVALKNVPEANAYWDVEKGEIILCDSVDISIAVATEKGLMTPIVRNADQKSISSISSEVKQLAEKARAGKLLPNEFQGGTFSISNLGMFPVDQFCAIINPPQAGILAVGRGNKFVEPVVGSDGIERPAVVTKMNLTLSADHRVFDGKVGGAFVSALKANFSDIRRLLL</sequence>
<keyword evidence="4" id="KW-0808">Transferase</keyword>
<dbReference type="Pfam" id="PF02817">
    <property type="entry name" value="E3_binding"/>
    <property type="match status" value="1"/>
</dbReference>
<dbReference type="EC" id="2.3.1.-" evidence="4"/>
<dbReference type="InterPro" id="IPR036625">
    <property type="entry name" value="E3-bd_dom_sf"/>
</dbReference>
<dbReference type="Gramene" id="KJB73420">
    <property type="protein sequence ID" value="KJB73420"/>
    <property type="gene ID" value="B456_011G233300"/>
</dbReference>
<dbReference type="PANTHER" id="PTHR23151:SF90">
    <property type="entry name" value="DIHYDROLIPOYLLYSINE-RESIDUE ACETYLTRANSFERASE COMPONENT OF PYRUVATE DEHYDROGENASE COMPLEX, MITOCHONDRIAL-RELATED"/>
    <property type="match status" value="1"/>
</dbReference>
<dbReference type="PROSITE" id="PS51826">
    <property type="entry name" value="PSBD"/>
    <property type="match status" value="1"/>
</dbReference>
<name>A0A0D2VQR0_GOSRA</name>
<feature type="domain" description="Peripheral subunit-binding (PSBD)" evidence="7">
    <location>
        <begin position="334"/>
        <end position="371"/>
    </location>
</feature>
<evidence type="ECO:0000256" key="4">
    <source>
        <dbReference type="RuleBase" id="RU003423"/>
    </source>
</evidence>
<dbReference type="GO" id="GO:0045254">
    <property type="term" value="C:pyruvate dehydrogenase complex"/>
    <property type="evidence" value="ECO:0007669"/>
    <property type="project" value="InterPro"/>
</dbReference>
<feature type="compositionally biased region" description="Basic and acidic residues" evidence="5">
    <location>
        <begin position="310"/>
        <end position="329"/>
    </location>
</feature>
<comment type="cofactor">
    <cofactor evidence="4">
        <name>(R)-lipoate</name>
        <dbReference type="ChEBI" id="CHEBI:83088"/>
    </cofactor>
</comment>
<dbReference type="InterPro" id="IPR004167">
    <property type="entry name" value="PSBD"/>
</dbReference>
<feature type="compositionally biased region" description="Low complexity" evidence="5">
    <location>
        <begin position="388"/>
        <end position="399"/>
    </location>
</feature>
<dbReference type="Gene3D" id="4.10.320.10">
    <property type="entry name" value="E3-binding domain"/>
    <property type="match status" value="1"/>
</dbReference>
<dbReference type="FunFam" id="3.30.559.10:FF:000003">
    <property type="entry name" value="Acetyltransferase component of pyruvate dehydrogenase complex"/>
    <property type="match status" value="1"/>
</dbReference>
<proteinExistence type="inferred from homology"/>
<evidence type="ECO:0000256" key="3">
    <source>
        <dbReference type="ARBA" id="ARBA00022946"/>
    </source>
</evidence>
<evidence type="ECO:0000259" key="7">
    <source>
        <dbReference type="PROSITE" id="PS51826"/>
    </source>
</evidence>
<feature type="compositionally biased region" description="Polar residues" evidence="5">
    <location>
        <begin position="406"/>
        <end position="417"/>
    </location>
</feature>
<evidence type="ECO:0000313" key="8">
    <source>
        <dbReference type="EMBL" id="KJB73420.1"/>
    </source>
</evidence>
<dbReference type="SUPFAM" id="SSF47005">
    <property type="entry name" value="Peripheral subunit-binding domain of 2-oxo acid dehydrogenase complex"/>
    <property type="match status" value="1"/>
</dbReference>
<protein>
    <recommendedName>
        <fullName evidence="4">Dihydrolipoamide acetyltransferase component of pyruvate dehydrogenase complex</fullName>
        <ecNumber evidence="4">2.3.1.-</ecNumber>
    </recommendedName>
</protein>
<feature type="compositionally biased region" description="Basic and acidic residues" evidence="5">
    <location>
        <begin position="185"/>
        <end position="198"/>
    </location>
</feature>
<dbReference type="InterPro" id="IPR003016">
    <property type="entry name" value="2-oxoA_DH_lipoyl-BS"/>
</dbReference>
<dbReference type="GO" id="GO:0016746">
    <property type="term" value="F:acyltransferase activity"/>
    <property type="evidence" value="ECO:0007669"/>
    <property type="project" value="UniProtKB-KW"/>
</dbReference>
<dbReference type="InterPro" id="IPR011053">
    <property type="entry name" value="Single_hybrid_motif"/>
</dbReference>
<organism evidence="8 9">
    <name type="scientific">Gossypium raimondii</name>
    <name type="common">Peruvian cotton</name>
    <name type="synonym">Gossypium klotzschianum subsp. raimondii</name>
    <dbReference type="NCBI Taxonomy" id="29730"/>
    <lineage>
        <taxon>Eukaryota</taxon>
        <taxon>Viridiplantae</taxon>
        <taxon>Streptophyta</taxon>
        <taxon>Embryophyta</taxon>
        <taxon>Tracheophyta</taxon>
        <taxon>Spermatophyta</taxon>
        <taxon>Magnoliopsida</taxon>
        <taxon>eudicotyledons</taxon>
        <taxon>Gunneridae</taxon>
        <taxon>Pentapetalae</taxon>
        <taxon>rosids</taxon>
        <taxon>malvids</taxon>
        <taxon>Malvales</taxon>
        <taxon>Malvaceae</taxon>
        <taxon>Malvoideae</taxon>
        <taxon>Gossypium</taxon>
    </lineage>
</organism>
<keyword evidence="4" id="KW-0012">Acyltransferase</keyword>
<dbReference type="InterPro" id="IPR023213">
    <property type="entry name" value="CAT-like_dom_sf"/>
</dbReference>
<dbReference type="FunFam" id="2.40.50.100:FF:000010">
    <property type="entry name" value="Acetyltransferase component of pyruvate dehydrogenase complex"/>
    <property type="match status" value="2"/>
</dbReference>
<dbReference type="PROSITE" id="PS00189">
    <property type="entry name" value="LIPOYL"/>
    <property type="match status" value="2"/>
</dbReference>
<dbReference type="Pfam" id="PF00364">
    <property type="entry name" value="Biotin_lipoyl"/>
    <property type="match status" value="2"/>
</dbReference>
<feature type="domain" description="Lipoyl-binding" evidence="6">
    <location>
        <begin position="216"/>
        <end position="292"/>
    </location>
</feature>
<dbReference type="OMA" id="TIKQKPW"/>
<comment type="similarity">
    <text evidence="1 4">Belongs to the 2-oxoacid dehydrogenase family.</text>
</comment>
<gene>
    <name evidence="8" type="ORF">B456_011G233300</name>
</gene>
<dbReference type="InterPro" id="IPR000089">
    <property type="entry name" value="Biotin_lipoyl"/>
</dbReference>
<dbReference type="Pfam" id="PF00198">
    <property type="entry name" value="2-oxoacid_dh"/>
    <property type="match status" value="1"/>
</dbReference>
<accession>A0A0D2VQR0</accession>
<dbReference type="SUPFAM" id="SSF51230">
    <property type="entry name" value="Single hybrid motif"/>
    <property type="match status" value="2"/>
</dbReference>
<feature type="region of interest" description="Disordered" evidence="5">
    <location>
        <begin position="302"/>
        <end position="332"/>
    </location>
</feature>
<feature type="region of interest" description="Disordered" evidence="5">
    <location>
        <begin position="176"/>
        <end position="213"/>
    </location>
</feature>
<dbReference type="Gene3D" id="3.30.559.10">
    <property type="entry name" value="Chloramphenicol acetyltransferase-like domain"/>
    <property type="match status" value="1"/>
</dbReference>
<dbReference type="Gene3D" id="2.40.50.100">
    <property type="match status" value="2"/>
</dbReference>
<dbReference type="CDD" id="cd06849">
    <property type="entry name" value="lipoyl_domain"/>
    <property type="match status" value="2"/>
</dbReference>
<dbReference type="Proteomes" id="UP000032304">
    <property type="component" value="Chromosome 11"/>
</dbReference>
<evidence type="ECO:0000256" key="2">
    <source>
        <dbReference type="ARBA" id="ARBA00022823"/>
    </source>
</evidence>
<keyword evidence="9" id="KW-1185">Reference proteome</keyword>
<keyword evidence="2 4" id="KW-0450">Lipoyl</keyword>
<dbReference type="SUPFAM" id="SSF52777">
    <property type="entry name" value="CoA-dependent acyltransferases"/>
    <property type="match status" value="1"/>
</dbReference>
<dbReference type="EMBL" id="CM001750">
    <property type="protein sequence ID" value="KJB73420.1"/>
    <property type="molecule type" value="Genomic_DNA"/>
</dbReference>
<dbReference type="PANTHER" id="PTHR23151">
    <property type="entry name" value="DIHYDROLIPOAMIDE ACETYL/SUCCINYL-TRANSFERASE-RELATED"/>
    <property type="match status" value="1"/>
</dbReference>
<dbReference type="InterPro" id="IPR045257">
    <property type="entry name" value="E2/Pdx1"/>
</dbReference>
<dbReference type="InterPro" id="IPR001078">
    <property type="entry name" value="2-oxoacid_DH_actylTfrase"/>
</dbReference>
<evidence type="ECO:0000256" key="5">
    <source>
        <dbReference type="SAM" id="MobiDB-lite"/>
    </source>
</evidence>
<dbReference type="PROSITE" id="PS50968">
    <property type="entry name" value="BIOTINYL_LIPOYL"/>
    <property type="match status" value="2"/>
</dbReference>
<reference evidence="8 9" key="1">
    <citation type="journal article" date="2012" name="Nature">
        <title>Repeated polyploidization of Gossypium genomes and the evolution of spinnable cotton fibres.</title>
        <authorList>
            <person name="Paterson A.H."/>
            <person name="Wendel J.F."/>
            <person name="Gundlach H."/>
            <person name="Guo H."/>
            <person name="Jenkins J."/>
            <person name="Jin D."/>
            <person name="Llewellyn D."/>
            <person name="Showmaker K.C."/>
            <person name="Shu S."/>
            <person name="Udall J."/>
            <person name="Yoo M.J."/>
            <person name="Byers R."/>
            <person name="Chen W."/>
            <person name="Doron-Faigenboim A."/>
            <person name="Duke M.V."/>
            <person name="Gong L."/>
            <person name="Grimwood J."/>
            <person name="Grover C."/>
            <person name="Grupp K."/>
            <person name="Hu G."/>
            <person name="Lee T.H."/>
            <person name="Li J."/>
            <person name="Lin L."/>
            <person name="Liu T."/>
            <person name="Marler B.S."/>
            <person name="Page J.T."/>
            <person name="Roberts A.W."/>
            <person name="Romanel E."/>
            <person name="Sanders W.S."/>
            <person name="Szadkowski E."/>
            <person name="Tan X."/>
            <person name="Tang H."/>
            <person name="Xu C."/>
            <person name="Wang J."/>
            <person name="Wang Z."/>
            <person name="Zhang D."/>
            <person name="Zhang L."/>
            <person name="Ashrafi H."/>
            <person name="Bedon F."/>
            <person name="Bowers J.E."/>
            <person name="Brubaker C.L."/>
            <person name="Chee P.W."/>
            <person name="Das S."/>
            <person name="Gingle A.R."/>
            <person name="Haigler C.H."/>
            <person name="Harker D."/>
            <person name="Hoffmann L.V."/>
            <person name="Hovav R."/>
            <person name="Jones D.C."/>
            <person name="Lemke C."/>
            <person name="Mansoor S."/>
            <person name="ur Rahman M."/>
            <person name="Rainville L.N."/>
            <person name="Rambani A."/>
            <person name="Reddy U.K."/>
            <person name="Rong J.K."/>
            <person name="Saranga Y."/>
            <person name="Scheffler B.E."/>
            <person name="Scheffler J.A."/>
            <person name="Stelly D.M."/>
            <person name="Triplett B.A."/>
            <person name="Van Deynze A."/>
            <person name="Vaslin M.F."/>
            <person name="Waghmare V.N."/>
            <person name="Walford S.A."/>
            <person name="Wright R.J."/>
            <person name="Zaki E.A."/>
            <person name="Zhang T."/>
            <person name="Dennis E.S."/>
            <person name="Mayer K.F."/>
            <person name="Peterson D.G."/>
            <person name="Rokhsar D.S."/>
            <person name="Wang X."/>
            <person name="Schmutz J."/>
        </authorList>
    </citation>
    <scope>NUCLEOTIDE SEQUENCE [LARGE SCALE GENOMIC DNA]</scope>
</reference>
<evidence type="ECO:0000256" key="1">
    <source>
        <dbReference type="ARBA" id="ARBA00007317"/>
    </source>
</evidence>
<feature type="region of interest" description="Disordered" evidence="5">
    <location>
        <begin position="373"/>
        <end position="417"/>
    </location>
</feature>
<evidence type="ECO:0000313" key="9">
    <source>
        <dbReference type="Proteomes" id="UP000032304"/>
    </source>
</evidence>